<name>A0AAN6VDC7_9PEZI</name>
<reference evidence="3" key="2">
    <citation type="submission" date="2023-05" db="EMBL/GenBank/DDBJ databases">
        <authorList>
            <consortium name="Lawrence Berkeley National Laboratory"/>
            <person name="Steindorff A."/>
            <person name="Hensen N."/>
            <person name="Bonometti L."/>
            <person name="Westerberg I."/>
            <person name="Brannstrom I.O."/>
            <person name="Guillou S."/>
            <person name="Cros-Aarteil S."/>
            <person name="Calhoun S."/>
            <person name="Haridas S."/>
            <person name="Kuo A."/>
            <person name="Mondo S."/>
            <person name="Pangilinan J."/>
            <person name="Riley R."/>
            <person name="Labutti K."/>
            <person name="Andreopoulos B."/>
            <person name="Lipzen A."/>
            <person name="Chen C."/>
            <person name="Yanf M."/>
            <person name="Daum C."/>
            <person name="Ng V."/>
            <person name="Clum A."/>
            <person name="Ohm R."/>
            <person name="Martin F."/>
            <person name="Silar P."/>
            <person name="Natvig D."/>
            <person name="Lalanne C."/>
            <person name="Gautier V."/>
            <person name="Ament-Velasquez S.L."/>
            <person name="Kruys A."/>
            <person name="Hutchinson M.I."/>
            <person name="Powell A.J."/>
            <person name="Barry K."/>
            <person name="Miller A.N."/>
            <person name="Grigoriev I.V."/>
            <person name="Debuchy R."/>
            <person name="Gladieux P."/>
            <person name="Thoren M.H."/>
            <person name="Johannesson H."/>
        </authorList>
    </citation>
    <scope>NUCLEOTIDE SEQUENCE</scope>
    <source>
        <strain evidence="3">CBS 538.74</strain>
    </source>
</reference>
<evidence type="ECO:0000313" key="3">
    <source>
        <dbReference type="EMBL" id="KAK4148984.1"/>
    </source>
</evidence>
<comment type="subunit">
    <text evidence="1">Component of the NuA4 histone acetyltransferase complex.</text>
</comment>
<feature type="region of interest" description="Disordered" evidence="2">
    <location>
        <begin position="1"/>
        <end position="36"/>
    </location>
</feature>
<organism evidence="3 4">
    <name type="scientific">Chaetomidium leptoderma</name>
    <dbReference type="NCBI Taxonomy" id="669021"/>
    <lineage>
        <taxon>Eukaryota</taxon>
        <taxon>Fungi</taxon>
        <taxon>Dikarya</taxon>
        <taxon>Ascomycota</taxon>
        <taxon>Pezizomycotina</taxon>
        <taxon>Sordariomycetes</taxon>
        <taxon>Sordariomycetidae</taxon>
        <taxon>Sordariales</taxon>
        <taxon>Chaetomiaceae</taxon>
        <taxon>Chaetomidium</taxon>
    </lineage>
</organism>
<dbReference type="EMBL" id="MU857223">
    <property type="protein sequence ID" value="KAK4148984.1"/>
    <property type="molecule type" value="Genomic_DNA"/>
</dbReference>
<comment type="caution">
    <text evidence="3">The sequence shown here is derived from an EMBL/GenBank/DDBJ whole genome shotgun (WGS) entry which is preliminary data.</text>
</comment>
<feature type="compositionally biased region" description="Basic and acidic residues" evidence="2">
    <location>
        <begin position="135"/>
        <end position="149"/>
    </location>
</feature>
<feature type="region of interest" description="Disordered" evidence="2">
    <location>
        <begin position="76"/>
        <end position="120"/>
    </location>
</feature>
<gene>
    <name evidence="3" type="ORF">C8A00DRAFT_19282</name>
</gene>
<proteinExistence type="predicted"/>
<evidence type="ECO:0000313" key="4">
    <source>
        <dbReference type="Proteomes" id="UP001302745"/>
    </source>
</evidence>
<evidence type="ECO:0008006" key="5">
    <source>
        <dbReference type="Google" id="ProtNLM"/>
    </source>
</evidence>
<feature type="compositionally biased region" description="Basic and acidic residues" evidence="2">
    <location>
        <begin position="87"/>
        <end position="100"/>
    </location>
</feature>
<dbReference type="InterPro" id="IPR016197">
    <property type="entry name" value="Chromo-like_dom_sf"/>
</dbReference>
<keyword evidence="4" id="KW-1185">Reference proteome</keyword>
<evidence type="ECO:0000256" key="2">
    <source>
        <dbReference type="SAM" id="MobiDB-lite"/>
    </source>
</evidence>
<dbReference type="AlphaFoldDB" id="A0AAN6VDC7"/>
<evidence type="ECO:0000256" key="1">
    <source>
        <dbReference type="ARBA" id="ARBA00011353"/>
    </source>
</evidence>
<protein>
    <recommendedName>
        <fullName evidence="5">Chromo domain-containing protein</fullName>
    </recommendedName>
</protein>
<accession>A0AAN6VDC7</accession>
<feature type="region of interest" description="Disordered" evidence="2">
    <location>
        <begin position="134"/>
        <end position="189"/>
    </location>
</feature>
<sequence>MALRFQAYNPDTRKFAQPPGSILRSKKPSSKPRYNTQVLPISVVKDDGMSLLYSGFPSTSETNGNDQGSQTIGRRAIAENSQTEPPCVRESEVLRKDVDKTPSGSAGNAPGSAIGKYSDAVKSPHDACIRSTQGIHDREGHSPENEGSKAFECPPYTDSTLTNHMELESTEAPDEPDLHGQGSEGQGEARLASLDNPETSLTGKDDTLPTDQWKVKRIIGEEVMGGVRYYLVDWAPTLEPASNVSKDLVRGWKDQKAKMQAPWMKRNRGSGTKKTTDQGKVTKCWGGPRRG</sequence>
<dbReference type="Gene3D" id="2.40.50.40">
    <property type="match status" value="1"/>
</dbReference>
<feature type="region of interest" description="Disordered" evidence="2">
    <location>
        <begin position="253"/>
        <end position="291"/>
    </location>
</feature>
<reference evidence="3" key="1">
    <citation type="journal article" date="2023" name="Mol. Phylogenet. Evol.">
        <title>Genome-scale phylogeny and comparative genomics of the fungal order Sordariales.</title>
        <authorList>
            <person name="Hensen N."/>
            <person name="Bonometti L."/>
            <person name="Westerberg I."/>
            <person name="Brannstrom I.O."/>
            <person name="Guillou S."/>
            <person name="Cros-Aarteil S."/>
            <person name="Calhoun S."/>
            <person name="Haridas S."/>
            <person name="Kuo A."/>
            <person name="Mondo S."/>
            <person name="Pangilinan J."/>
            <person name="Riley R."/>
            <person name="LaButti K."/>
            <person name="Andreopoulos B."/>
            <person name="Lipzen A."/>
            <person name="Chen C."/>
            <person name="Yan M."/>
            <person name="Daum C."/>
            <person name="Ng V."/>
            <person name="Clum A."/>
            <person name="Steindorff A."/>
            <person name="Ohm R.A."/>
            <person name="Martin F."/>
            <person name="Silar P."/>
            <person name="Natvig D.O."/>
            <person name="Lalanne C."/>
            <person name="Gautier V."/>
            <person name="Ament-Velasquez S.L."/>
            <person name="Kruys A."/>
            <person name="Hutchinson M.I."/>
            <person name="Powell A.J."/>
            <person name="Barry K."/>
            <person name="Miller A.N."/>
            <person name="Grigoriev I.V."/>
            <person name="Debuchy R."/>
            <person name="Gladieux P."/>
            <person name="Hiltunen Thoren M."/>
            <person name="Johannesson H."/>
        </authorList>
    </citation>
    <scope>NUCLEOTIDE SEQUENCE</scope>
    <source>
        <strain evidence="3">CBS 538.74</strain>
    </source>
</reference>
<dbReference type="SUPFAM" id="SSF54160">
    <property type="entry name" value="Chromo domain-like"/>
    <property type="match status" value="1"/>
</dbReference>
<dbReference type="Proteomes" id="UP001302745">
    <property type="component" value="Unassembled WGS sequence"/>
</dbReference>